<feature type="compositionally biased region" description="Acidic residues" evidence="1">
    <location>
        <begin position="227"/>
        <end position="237"/>
    </location>
</feature>
<feature type="region of interest" description="Disordered" evidence="1">
    <location>
        <begin position="193"/>
        <end position="249"/>
    </location>
</feature>
<gene>
    <name evidence="2" type="ORF">PG986_010149</name>
</gene>
<proteinExistence type="predicted"/>
<protein>
    <submittedName>
        <fullName evidence="2">Uncharacterized protein</fullName>
    </submittedName>
</protein>
<evidence type="ECO:0000313" key="2">
    <source>
        <dbReference type="EMBL" id="KAK7949263.1"/>
    </source>
</evidence>
<dbReference type="RefSeq" id="XP_066698769.1">
    <property type="nucleotide sequence ID" value="XM_066846371.1"/>
</dbReference>
<dbReference type="GeneID" id="92079433"/>
<evidence type="ECO:0000256" key="1">
    <source>
        <dbReference type="SAM" id="MobiDB-lite"/>
    </source>
</evidence>
<comment type="caution">
    <text evidence="2">The sequence shown here is derived from an EMBL/GenBank/DDBJ whole genome shotgun (WGS) entry which is preliminary data.</text>
</comment>
<sequence>MIQDYILGEQTKKLQELHRVFEKAMQSGSEPYESCRTRLPGCSYEDYDKCECGKHHISGKFCQLCTRPDAEQAMCNSMILGSITLGYRHYKTEQIESSDIKINGEKDANKAEAIGPGGVRQSLADVLSGIRDIKIFSLPEAANHRITTIHGKTHDDCNPTVRIHSQLDKVLSIIADDLGEQLEGSLDQHAKLTGLDKQPSIDSHESTKMMPRGKKAKIAQRVMTPQLEDEPDDDGEDENRHVSGMDLCL</sequence>
<dbReference type="Proteomes" id="UP001391051">
    <property type="component" value="Unassembled WGS sequence"/>
</dbReference>
<evidence type="ECO:0000313" key="3">
    <source>
        <dbReference type="Proteomes" id="UP001391051"/>
    </source>
</evidence>
<dbReference type="EMBL" id="JAQQWE010000006">
    <property type="protein sequence ID" value="KAK7949263.1"/>
    <property type="molecule type" value="Genomic_DNA"/>
</dbReference>
<name>A0ABR1Q9N7_9PEZI</name>
<organism evidence="2 3">
    <name type="scientific">Apiospora aurea</name>
    <dbReference type="NCBI Taxonomy" id="335848"/>
    <lineage>
        <taxon>Eukaryota</taxon>
        <taxon>Fungi</taxon>
        <taxon>Dikarya</taxon>
        <taxon>Ascomycota</taxon>
        <taxon>Pezizomycotina</taxon>
        <taxon>Sordariomycetes</taxon>
        <taxon>Xylariomycetidae</taxon>
        <taxon>Amphisphaeriales</taxon>
        <taxon>Apiosporaceae</taxon>
        <taxon>Apiospora</taxon>
    </lineage>
</organism>
<keyword evidence="3" id="KW-1185">Reference proteome</keyword>
<reference evidence="2 3" key="1">
    <citation type="submission" date="2023-01" db="EMBL/GenBank/DDBJ databases">
        <title>Analysis of 21 Apiospora genomes using comparative genomics revels a genus with tremendous synthesis potential of carbohydrate active enzymes and secondary metabolites.</title>
        <authorList>
            <person name="Sorensen T."/>
        </authorList>
    </citation>
    <scope>NUCLEOTIDE SEQUENCE [LARGE SCALE GENOMIC DNA]</scope>
    <source>
        <strain evidence="2 3">CBS 24483</strain>
    </source>
</reference>
<accession>A0ABR1Q9N7</accession>